<name>A0ACB7CBD2_9ASCO</name>
<comment type="caution">
    <text evidence="1">The sequence shown here is derived from an EMBL/GenBank/DDBJ whole genome shotgun (WGS) entry which is preliminary data.</text>
</comment>
<protein>
    <submittedName>
        <fullName evidence="1">Uncharacterized protein</fullName>
    </submittedName>
</protein>
<proteinExistence type="predicted"/>
<organism evidence="1 2">
    <name type="scientific">Pneumocystis oryctolagi</name>
    <dbReference type="NCBI Taxonomy" id="42067"/>
    <lineage>
        <taxon>Eukaryota</taxon>
        <taxon>Fungi</taxon>
        <taxon>Dikarya</taxon>
        <taxon>Ascomycota</taxon>
        <taxon>Taphrinomycotina</taxon>
        <taxon>Pneumocystomycetes</taxon>
        <taxon>Pneumocystaceae</taxon>
        <taxon>Pneumocystis</taxon>
    </lineage>
</organism>
<keyword evidence="2" id="KW-1185">Reference proteome</keyword>
<evidence type="ECO:0000313" key="1">
    <source>
        <dbReference type="EMBL" id="KAG4303792.1"/>
    </source>
</evidence>
<sequence>MVKLTLRIDRDPVLLAEEETYQPPEDNDDESLMDAGIRALNSLPRVQAIEGIIAYNHMKDALSKFLRPYAEEGKVVTEDAIREFFEKQKEEKMPDIFLKAYKDAAFKSE</sequence>
<dbReference type="Proteomes" id="UP000768646">
    <property type="component" value="Unassembled WGS sequence"/>
</dbReference>
<reference evidence="1 2" key="1">
    <citation type="journal article" date="2021" name="Commun. Biol.">
        <title>Genomic insights into the host specific adaptation of the Pneumocystis genus.</title>
        <authorList>
            <person name="Cisse O.H."/>
            <person name="Ma L."/>
            <person name="Dekker J.P."/>
            <person name="Khil P.P."/>
            <person name="Youn J.-H."/>
            <person name="Brenchley J.M."/>
            <person name="Blair R."/>
            <person name="Pahar B."/>
            <person name="Chabe M."/>
            <person name="Van Rompay K.K.A."/>
            <person name="Keesler R."/>
            <person name="Sukura A."/>
            <person name="Hirsch V."/>
            <person name="Kutty G."/>
            <person name="Liu Y."/>
            <person name="Peng L."/>
            <person name="Chen J."/>
            <person name="Song J."/>
            <person name="Weissenbacher-Lang C."/>
            <person name="Xu J."/>
            <person name="Upham N.S."/>
            <person name="Stajich J.E."/>
            <person name="Cuomo C.A."/>
            <person name="Cushion M.T."/>
            <person name="Kovacs J.A."/>
        </authorList>
    </citation>
    <scope>NUCLEOTIDE SEQUENCE [LARGE SCALE GENOMIC DNA]</scope>
    <source>
        <strain evidence="1 2">RABM</strain>
    </source>
</reference>
<evidence type="ECO:0000313" key="2">
    <source>
        <dbReference type="Proteomes" id="UP000768646"/>
    </source>
</evidence>
<dbReference type="EMBL" id="JABTEG010000024">
    <property type="protein sequence ID" value="KAG4303792.1"/>
    <property type="molecule type" value="Genomic_DNA"/>
</dbReference>
<accession>A0ACB7CBD2</accession>
<gene>
    <name evidence="1" type="ORF">PORY_002817</name>
</gene>